<dbReference type="Proteomes" id="UP000239273">
    <property type="component" value="Unassembled WGS sequence"/>
</dbReference>
<dbReference type="InterPro" id="IPR052193">
    <property type="entry name" value="Peptidase_C59"/>
</dbReference>
<evidence type="ECO:0000313" key="6">
    <source>
        <dbReference type="EMBL" id="PQJ87621.1"/>
    </source>
</evidence>
<feature type="signal peptide" evidence="3">
    <location>
        <begin position="1"/>
        <end position="21"/>
    </location>
</feature>
<keyword evidence="2 6" id="KW-0378">Hydrolase</keyword>
<reference evidence="6 7" key="2">
    <citation type="submission" date="2016-12" db="EMBL/GenBank/DDBJ databases">
        <title>Diversity of luminous bacteria.</title>
        <authorList>
            <person name="Yoshizawa S."/>
            <person name="Kogure K."/>
        </authorList>
    </citation>
    <scope>NUCLEOTIDE SEQUENCE [LARGE SCALE GENOMIC DNA]</scope>
    <source>
        <strain evidence="6 7">NBRC 105001</strain>
    </source>
</reference>
<dbReference type="Proteomes" id="UP001156660">
    <property type="component" value="Unassembled WGS sequence"/>
</dbReference>
<dbReference type="GO" id="GO:0016787">
    <property type="term" value="F:hydrolase activity"/>
    <property type="evidence" value="ECO:0007669"/>
    <property type="project" value="UniProtKB-KW"/>
</dbReference>
<comment type="similarity">
    <text evidence="1">Belongs to the peptidase C59 family.</text>
</comment>
<dbReference type="PANTHER" id="PTHR35527">
    <property type="entry name" value="CHOLOYLGLYCINE HYDROLASE"/>
    <property type="match status" value="1"/>
</dbReference>
<gene>
    <name evidence="6" type="ORF">BTO23_16105</name>
    <name evidence="5" type="ORF">GCM10007855_01070</name>
</gene>
<name>A0A2S7X8F3_9GAMM</name>
<dbReference type="Pfam" id="PF02275">
    <property type="entry name" value="CBAH"/>
    <property type="match status" value="1"/>
</dbReference>
<dbReference type="SUPFAM" id="SSF56235">
    <property type="entry name" value="N-terminal nucleophile aminohydrolases (Ntn hydrolases)"/>
    <property type="match status" value="1"/>
</dbReference>
<dbReference type="OrthoDB" id="1265391at2"/>
<reference evidence="5" key="1">
    <citation type="journal article" date="2014" name="Int. J. Syst. Evol. Microbiol.">
        <title>Complete genome of a new Firmicutes species belonging to the dominant human colonic microbiota ('Ruminococcus bicirculans') reveals two chromosomes and a selective capacity to utilize plant glucans.</title>
        <authorList>
            <consortium name="NISC Comparative Sequencing Program"/>
            <person name="Wegmann U."/>
            <person name="Louis P."/>
            <person name="Goesmann A."/>
            <person name="Henrissat B."/>
            <person name="Duncan S.H."/>
            <person name="Flint H.J."/>
        </authorList>
    </citation>
    <scope>NUCLEOTIDE SEQUENCE</scope>
    <source>
        <strain evidence="5">NBRC 105001</strain>
    </source>
</reference>
<protein>
    <submittedName>
        <fullName evidence="6">Choloylglycine hydrolase</fullName>
    </submittedName>
</protein>
<evidence type="ECO:0000259" key="4">
    <source>
        <dbReference type="Pfam" id="PF02275"/>
    </source>
</evidence>
<reference evidence="8" key="3">
    <citation type="journal article" date="2019" name="Int. J. Syst. Evol. Microbiol.">
        <title>The Global Catalogue of Microorganisms (GCM) 10K type strain sequencing project: providing services to taxonomists for standard genome sequencing and annotation.</title>
        <authorList>
            <consortium name="The Broad Institute Genomics Platform"/>
            <consortium name="The Broad Institute Genome Sequencing Center for Infectious Disease"/>
            <person name="Wu L."/>
            <person name="Ma J."/>
        </authorList>
    </citation>
    <scope>NUCLEOTIDE SEQUENCE [LARGE SCALE GENOMIC DNA]</scope>
    <source>
        <strain evidence="8">NBRC 105001</strain>
    </source>
</reference>
<evidence type="ECO:0000256" key="2">
    <source>
        <dbReference type="ARBA" id="ARBA00022801"/>
    </source>
</evidence>
<evidence type="ECO:0000313" key="7">
    <source>
        <dbReference type="Proteomes" id="UP000239273"/>
    </source>
</evidence>
<dbReference type="AlphaFoldDB" id="A0A2S7X8F3"/>
<feature type="chain" id="PRO_5015621365" evidence="3">
    <location>
        <begin position="22"/>
        <end position="318"/>
    </location>
</feature>
<comment type="caution">
    <text evidence="6">The sequence shown here is derived from an EMBL/GenBank/DDBJ whole genome shotgun (WGS) entry which is preliminary data.</text>
</comment>
<dbReference type="EMBL" id="MSCP01000002">
    <property type="protein sequence ID" value="PQJ87621.1"/>
    <property type="molecule type" value="Genomic_DNA"/>
</dbReference>
<dbReference type="InterPro" id="IPR029132">
    <property type="entry name" value="CBAH/NAAA_C"/>
</dbReference>
<proteinExistence type="inferred from homology"/>
<dbReference type="InterPro" id="IPR029055">
    <property type="entry name" value="Ntn_hydrolases_N"/>
</dbReference>
<feature type="domain" description="Choloylglycine hydrolase/NAAA C-terminal" evidence="4">
    <location>
        <begin position="22"/>
        <end position="292"/>
    </location>
</feature>
<reference evidence="5" key="4">
    <citation type="submission" date="2023-01" db="EMBL/GenBank/DDBJ databases">
        <title>Draft genome sequence of Aliivibrio sifiae strain NBRC 105001.</title>
        <authorList>
            <person name="Sun Q."/>
            <person name="Mori K."/>
        </authorList>
    </citation>
    <scope>NUCLEOTIDE SEQUENCE</scope>
    <source>
        <strain evidence="5">NBRC 105001</strain>
    </source>
</reference>
<dbReference type="Gene3D" id="3.60.60.10">
    <property type="entry name" value="Penicillin V Acylase, Chain A"/>
    <property type="match status" value="1"/>
</dbReference>
<dbReference type="PROSITE" id="PS51257">
    <property type="entry name" value="PROKAR_LIPOPROTEIN"/>
    <property type="match status" value="1"/>
</dbReference>
<organism evidence="6 7">
    <name type="scientific">Aliivibrio sifiae</name>
    <dbReference type="NCBI Taxonomy" id="566293"/>
    <lineage>
        <taxon>Bacteria</taxon>
        <taxon>Pseudomonadati</taxon>
        <taxon>Pseudomonadota</taxon>
        <taxon>Gammaproteobacteria</taxon>
        <taxon>Vibrionales</taxon>
        <taxon>Vibrionaceae</taxon>
        <taxon>Aliivibrio</taxon>
    </lineage>
</organism>
<dbReference type="EMBL" id="BSOU01000001">
    <property type="protein sequence ID" value="GLR73234.1"/>
    <property type="molecule type" value="Genomic_DNA"/>
</dbReference>
<evidence type="ECO:0000313" key="8">
    <source>
        <dbReference type="Proteomes" id="UP001156660"/>
    </source>
</evidence>
<dbReference type="PANTHER" id="PTHR35527:SF2">
    <property type="entry name" value="HYDROLASE"/>
    <property type="match status" value="1"/>
</dbReference>
<accession>A0A2S7X8F3</accession>
<keyword evidence="8" id="KW-1185">Reference proteome</keyword>
<keyword evidence="3" id="KW-0732">Signal</keyword>
<sequence length="318" mass="35367">MNKLIKTTMCIAALFSSISFACTTVGWLSDYGMIISRTQDWSENSFPTLTRIEAGTVRNLHGTPTGDTYKTKYTIAGILAYSGLIHDAVNEKGLQMNGLYYKPMTLPKAEKDSVSQLELGGYILAMYSSVEEAVTHLKTLKVGSVSMPGAPAPILLHWAITDKTGDRAVIEYDADGLKIYRGEDAMVMTNQPSQQIHLDNVKTIKKFGPGVNFGSKGNTNPEDRFKEATYFRSQLKGATSSRNAMLKVFSVTPTIPQDAANILNGKESTYATEWQMTTNLTTGETIFSYHFNDTWNNLEWNYKSIIENTDFKPLPLYK</sequence>
<evidence type="ECO:0000256" key="3">
    <source>
        <dbReference type="SAM" id="SignalP"/>
    </source>
</evidence>
<evidence type="ECO:0000313" key="5">
    <source>
        <dbReference type="EMBL" id="GLR73234.1"/>
    </source>
</evidence>
<dbReference type="RefSeq" id="WP_105064040.1">
    <property type="nucleotide sequence ID" value="NZ_BSOU01000001.1"/>
</dbReference>
<evidence type="ECO:0000256" key="1">
    <source>
        <dbReference type="ARBA" id="ARBA00006625"/>
    </source>
</evidence>